<evidence type="ECO:0008006" key="4">
    <source>
        <dbReference type="Google" id="ProtNLM"/>
    </source>
</evidence>
<keyword evidence="1" id="KW-0472">Membrane</keyword>
<keyword evidence="3" id="KW-1185">Reference proteome</keyword>
<accession>A0A069CZ50</accession>
<dbReference type="STRING" id="1329250.WOSG25_021230"/>
<sequence length="204" mass="22880">MEPRRVTRFGTVWPSRERWQGMLTGAGITLVLVVLAAIVLILMPQNQNKVQESTANVGQAGFEVAMNRDELNGLVDEYLNQDSTLKKSLRFQMTDTGMMVYGTYQLLGQNIDFGMKMLPEVTKKGNVDLKAESVAVGQLPLPVKYVMGYLDKSIDLPKWITIDTNHQNLLIDLGKMPEVQGMHFKAEKIDPKAGKFVFRGGFEK</sequence>
<dbReference type="Proteomes" id="UP000030643">
    <property type="component" value="Unassembled WGS sequence"/>
</dbReference>
<evidence type="ECO:0000256" key="1">
    <source>
        <dbReference type="SAM" id="Phobius"/>
    </source>
</evidence>
<keyword evidence="1" id="KW-0812">Transmembrane</keyword>
<organism evidence="2 3">
    <name type="scientific">Weissella oryzae (strain DSM 25784 / JCM 18191 / LMG 30913 / SG25)</name>
    <dbReference type="NCBI Taxonomy" id="1329250"/>
    <lineage>
        <taxon>Bacteria</taxon>
        <taxon>Bacillati</taxon>
        <taxon>Bacillota</taxon>
        <taxon>Bacilli</taxon>
        <taxon>Lactobacillales</taxon>
        <taxon>Lactobacillaceae</taxon>
        <taxon>Weissella</taxon>
    </lineage>
</organism>
<proteinExistence type="predicted"/>
<evidence type="ECO:0000313" key="3">
    <source>
        <dbReference type="Proteomes" id="UP000030643"/>
    </source>
</evidence>
<evidence type="ECO:0000313" key="2">
    <source>
        <dbReference type="EMBL" id="GAK30326.1"/>
    </source>
</evidence>
<dbReference type="eggNOG" id="COG4698">
    <property type="taxonomic scope" value="Bacteria"/>
</dbReference>
<dbReference type="Pfam" id="PF09911">
    <property type="entry name" value="DUF2140"/>
    <property type="match status" value="1"/>
</dbReference>
<feature type="transmembrane region" description="Helical" evidence="1">
    <location>
        <begin position="21"/>
        <end position="43"/>
    </location>
</feature>
<gene>
    <name evidence="2" type="ORF">WOSG25_021230</name>
</gene>
<dbReference type="InterPro" id="IPR018672">
    <property type="entry name" value="DUF2140"/>
</dbReference>
<dbReference type="RefSeq" id="WP_027698442.1">
    <property type="nucleotide sequence ID" value="NZ_DF820485.1"/>
</dbReference>
<dbReference type="OrthoDB" id="2241695at2"/>
<keyword evidence="1" id="KW-1133">Transmembrane helix</keyword>
<protein>
    <recommendedName>
        <fullName evidence="4">DUF2140 family protein</fullName>
    </recommendedName>
</protein>
<reference evidence="3" key="1">
    <citation type="journal article" date="2014" name="Genome Announc.">
        <title>Draft genome sequence of Weissella oryzae SG25T, isolated from fermented rice grains.</title>
        <authorList>
            <person name="Tanizawa Y."/>
            <person name="Fujisawa T."/>
            <person name="Mochizuki T."/>
            <person name="Kaminuma E."/>
            <person name="Suzuki Y."/>
            <person name="Nakamura Y."/>
            <person name="Tohno M."/>
        </authorList>
    </citation>
    <scope>NUCLEOTIDE SEQUENCE [LARGE SCALE GENOMIC DNA]</scope>
    <source>
        <strain evidence="3">DSM 25784 / JCM 18191 / LMG 30913 / SG25</strain>
    </source>
</reference>
<dbReference type="AlphaFoldDB" id="A0A069CZ50"/>
<dbReference type="EMBL" id="DF820485">
    <property type="protein sequence ID" value="GAK30326.1"/>
    <property type="molecule type" value="Genomic_DNA"/>
</dbReference>
<name>A0A069CZ50_WEIOS</name>